<dbReference type="Proteomes" id="UP000265520">
    <property type="component" value="Unassembled WGS sequence"/>
</dbReference>
<dbReference type="Pfam" id="PF13423">
    <property type="entry name" value="UCH_1"/>
    <property type="match status" value="1"/>
</dbReference>
<protein>
    <submittedName>
        <fullName evidence="2">Ubiquitin carboxyl-terminal hydrolase 20-like</fullName>
    </submittedName>
</protein>
<sequence>LQCRSCDYSSESSKRIIDLNLHRENVTTIQGVLESFTMVENIDEARCSSCNQKEVMEKWYMLHKVPSVAV</sequence>
<accession>A0A392QHZ0</accession>
<feature type="domain" description="PAN2 UCH" evidence="1">
    <location>
        <begin position="2"/>
        <end position="68"/>
    </location>
</feature>
<feature type="non-terminal residue" evidence="2">
    <location>
        <position position="1"/>
    </location>
</feature>
<evidence type="ECO:0000259" key="1">
    <source>
        <dbReference type="Pfam" id="PF13423"/>
    </source>
</evidence>
<dbReference type="InterPro" id="IPR028881">
    <property type="entry name" value="PAN2_UCH_dom"/>
</dbReference>
<dbReference type="GO" id="GO:0016787">
    <property type="term" value="F:hydrolase activity"/>
    <property type="evidence" value="ECO:0007669"/>
    <property type="project" value="UniProtKB-KW"/>
</dbReference>
<name>A0A392QHZ0_9FABA</name>
<proteinExistence type="predicted"/>
<dbReference type="SUPFAM" id="SSF54001">
    <property type="entry name" value="Cysteine proteinases"/>
    <property type="match status" value="1"/>
</dbReference>
<dbReference type="AlphaFoldDB" id="A0A392QHZ0"/>
<dbReference type="InterPro" id="IPR038765">
    <property type="entry name" value="Papain-like_cys_pep_sf"/>
</dbReference>
<comment type="caution">
    <text evidence="2">The sequence shown here is derived from an EMBL/GenBank/DDBJ whole genome shotgun (WGS) entry which is preliminary data.</text>
</comment>
<dbReference type="EMBL" id="LXQA010133083">
    <property type="protein sequence ID" value="MCI22915.1"/>
    <property type="molecule type" value="Genomic_DNA"/>
</dbReference>
<evidence type="ECO:0000313" key="3">
    <source>
        <dbReference type="Proteomes" id="UP000265520"/>
    </source>
</evidence>
<keyword evidence="2" id="KW-0378">Hydrolase</keyword>
<dbReference type="Gene3D" id="3.90.70.10">
    <property type="entry name" value="Cysteine proteinases"/>
    <property type="match status" value="1"/>
</dbReference>
<evidence type="ECO:0000313" key="2">
    <source>
        <dbReference type="EMBL" id="MCI22915.1"/>
    </source>
</evidence>
<keyword evidence="3" id="KW-1185">Reference proteome</keyword>
<organism evidence="2 3">
    <name type="scientific">Trifolium medium</name>
    <dbReference type="NCBI Taxonomy" id="97028"/>
    <lineage>
        <taxon>Eukaryota</taxon>
        <taxon>Viridiplantae</taxon>
        <taxon>Streptophyta</taxon>
        <taxon>Embryophyta</taxon>
        <taxon>Tracheophyta</taxon>
        <taxon>Spermatophyta</taxon>
        <taxon>Magnoliopsida</taxon>
        <taxon>eudicotyledons</taxon>
        <taxon>Gunneridae</taxon>
        <taxon>Pentapetalae</taxon>
        <taxon>rosids</taxon>
        <taxon>fabids</taxon>
        <taxon>Fabales</taxon>
        <taxon>Fabaceae</taxon>
        <taxon>Papilionoideae</taxon>
        <taxon>50 kb inversion clade</taxon>
        <taxon>NPAAA clade</taxon>
        <taxon>Hologalegina</taxon>
        <taxon>IRL clade</taxon>
        <taxon>Trifolieae</taxon>
        <taxon>Trifolium</taxon>
    </lineage>
</organism>
<reference evidence="2 3" key="1">
    <citation type="journal article" date="2018" name="Front. Plant Sci.">
        <title>Red Clover (Trifolium pratense) and Zigzag Clover (T. medium) - A Picture of Genomic Similarities and Differences.</title>
        <authorList>
            <person name="Dluhosova J."/>
            <person name="Istvanek J."/>
            <person name="Nedelnik J."/>
            <person name="Repkova J."/>
        </authorList>
    </citation>
    <scope>NUCLEOTIDE SEQUENCE [LARGE SCALE GENOMIC DNA]</scope>
    <source>
        <strain evidence="3">cv. 10/8</strain>
        <tissue evidence="2">Leaf</tissue>
    </source>
</reference>